<protein>
    <submittedName>
        <fullName evidence="1">Uncharacterized protein</fullName>
    </submittedName>
</protein>
<organism evidence="1 2">
    <name type="scientific">Skeletonema marinoi</name>
    <dbReference type="NCBI Taxonomy" id="267567"/>
    <lineage>
        <taxon>Eukaryota</taxon>
        <taxon>Sar</taxon>
        <taxon>Stramenopiles</taxon>
        <taxon>Ochrophyta</taxon>
        <taxon>Bacillariophyta</taxon>
        <taxon>Coscinodiscophyceae</taxon>
        <taxon>Thalassiosirophycidae</taxon>
        <taxon>Thalassiosirales</taxon>
        <taxon>Skeletonemataceae</taxon>
        <taxon>Skeletonema</taxon>
        <taxon>Skeletonema marinoi-dohrnii complex</taxon>
    </lineage>
</organism>
<dbReference type="AlphaFoldDB" id="A0AAD9DCM2"/>
<name>A0AAD9DCM2_9STRA</name>
<dbReference type="Proteomes" id="UP001224775">
    <property type="component" value="Unassembled WGS sequence"/>
</dbReference>
<evidence type="ECO:0000313" key="1">
    <source>
        <dbReference type="EMBL" id="KAK1740835.1"/>
    </source>
</evidence>
<accession>A0AAD9DCM2</accession>
<keyword evidence="2" id="KW-1185">Reference proteome</keyword>
<reference evidence="1" key="1">
    <citation type="submission" date="2023-06" db="EMBL/GenBank/DDBJ databases">
        <title>Survivors Of The Sea: Transcriptome response of Skeletonema marinoi to long-term dormancy.</title>
        <authorList>
            <person name="Pinder M.I.M."/>
            <person name="Kourtchenko O."/>
            <person name="Robertson E.K."/>
            <person name="Larsson T."/>
            <person name="Maumus F."/>
            <person name="Osuna-Cruz C.M."/>
            <person name="Vancaester E."/>
            <person name="Stenow R."/>
            <person name="Vandepoele K."/>
            <person name="Ploug H."/>
            <person name="Bruchert V."/>
            <person name="Godhe A."/>
            <person name="Topel M."/>
        </authorList>
    </citation>
    <scope>NUCLEOTIDE SEQUENCE</scope>
    <source>
        <strain evidence="1">R05AC</strain>
    </source>
</reference>
<evidence type="ECO:0000313" key="2">
    <source>
        <dbReference type="Proteomes" id="UP001224775"/>
    </source>
</evidence>
<sequence>MELQEQLASKYATPPPTTWYESLDQLKSLSTTEDSCDQGKLWRLILDHPMTSYVPVQCQSCGHVVPDQYPTQQTDAEVGLREIAPTGDELELRAGWFRGPRQAVVFELTCKGCNAVSKWYRSGHPQILLNPNKWGRLCGDQEDLRLTLAKYLNIPVRLAVPLDWDHVWSEYSSGSSTWQVQDNSARNFCCRLDEGIGSWTRVWAIHSNPEWCKDVTRDYLTIQQNGGRADNNIDDKRMKRYEKITKDARMDKSGDLTQAKTVNGYVLLRANLSHGSITEELQRAVRDFGTKKWWELSYDDKSGIY</sequence>
<gene>
    <name evidence="1" type="ORF">QTG54_008930</name>
</gene>
<comment type="caution">
    <text evidence="1">The sequence shown here is derived from an EMBL/GenBank/DDBJ whole genome shotgun (WGS) entry which is preliminary data.</text>
</comment>
<dbReference type="EMBL" id="JATAAI010000015">
    <property type="protein sequence ID" value="KAK1740835.1"/>
    <property type="molecule type" value="Genomic_DNA"/>
</dbReference>
<proteinExistence type="predicted"/>